<dbReference type="KEGG" id="fpw:IA04_07100"/>
<reference evidence="1 2" key="1">
    <citation type="submission" date="2020-07" db="EMBL/GenBank/DDBJ databases">
        <title>Genomic characterization of Flavobacterium psychrophilum strains.</title>
        <authorList>
            <person name="Castillo D."/>
            <person name="Jorgensen J."/>
            <person name="Middelboe M."/>
        </authorList>
    </citation>
    <scope>NUCLEOTIDE SEQUENCE [LARGE SCALE GENOMIC DNA]</scope>
    <source>
        <strain evidence="1 2">FPS-R7</strain>
    </source>
</reference>
<dbReference type="KEGG" id="fpq:IB65_07095"/>
<dbReference type="AlphaFoldDB" id="A0A075S8F9"/>
<sequence>MSKTIARTRIFGVVNLFLRLFLGGMLLLGGVSKFDKPMPLATSQIEQVKKGTLTTENVEVLKMENYLFGMKQTNYFWQFLGAVDILFGLLIVSQVFGLLGEIMALPITINIFLFHLFLERNEIAELVEVSLILAVNIWLIAYEYNRWKGIVFKKQIFN</sequence>
<evidence type="ECO:0000313" key="1">
    <source>
        <dbReference type="EMBL" id="QRE03607.1"/>
    </source>
</evidence>
<evidence type="ECO:0000313" key="2">
    <source>
        <dbReference type="Proteomes" id="UP000596329"/>
    </source>
</evidence>
<dbReference type="Proteomes" id="UP000596329">
    <property type="component" value="Chromosome"/>
</dbReference>
<dbReference type="EMBL" id="CP059075">
    <property type="protein sequence ID" value="QRE03607.1"/>
    <property type="molecule type" value="Genomic_DNA"/>
</dbReference>
<gene>
    <name evidence="1" type="ORF">H0H26_12060</name>
</gene>
<name>A0A075S8F9_FLAPS</name>
<dbReference type="KEGG" id="fpk:IA06_07145"/>
<dbReference type="OMA" id="NIWLIAY"/>
<organism evidence="1 2">
    <name type="scientific">Flavobacterium psychrophilum</name>
    <dbReference type="NCBI Taxonomy" id="96345"/>
    <lineage>
        <taxon>Bacteria</taxon>
        <taxon>Pseudomonadati</taxon>
        <taxon>Bacteroidota</taxon>
        <taxon>Flavobacteriia</taxon>
        <taxon>Flavobacteriales</taxon>
        <taxon>Flavobacteriaceae</taxon>
        <taxon>Flavobacterium</taxon>
    </lineage>
</organism>
<dbReference type="KEGG" id="fpv:IA03_07195"/>
<dbReference type="KEGG" id="fpc:FPSM_01965"/>
<dbReference type="RefSeq" id="WP_011963612.1">
    <property type="nucleotide sequence ID" value="NZ_BCNG01000029.1"/>
</dbReference>
<dbReference type="GeneID" id="66552953"/>
<proteinExistence type="predicted"/>
<accession>A0A075S8F9</accession>
<protein>
    <submittedName>
        <fullName evidence="1">DoxX family membrane protein</fullName>
    </submittedName>
</protein>